<organism evidence="9">
    <name type="scientific">mine drainage metagenome</name>
    <dbReference type="NCBI Taxonomy" id="410659"/>
    <lineage>
        <taxon>unclassified sequences</taxon>
        <taxon>metagenomes</taxon>
        <taxon>ecological metagenomes</taxon>
    </lineage>
</organism>
<dbReference type="GO" id="GO:0044781">
    <property type="term" value="P:bacterial-type flagellum organization"/>
    <property type="evidence" value="ECO:0007669"/>
    <property type="project" value="UniProtKB-KW"/>
</dbReference>
<keyword evidence="5" id="KW-0805">Transcription regulation</keyword>
<dbReference type="InterPro" id="IPR031316">
    <property type="entry name" value="FlgM_C"/>
</dbReference>
<dbReference type="AlphaFoldDB" id="A0A1J5PQY1"/>
<evidence type="ECO:0000256" key="1">
    <source>
        <dbReference type="ARBA" id="ARBA00005322"/>
    </source>
</evidence>
<dbReference type="InterPro" id="IPR007412">
    <property type="entry name" value="FlgM"/>
</dbReference>
<dbReference type="SUPFAM" id="SSF101498">
    <property type="entry name" value="Anti-sigma factor FlgM"/>
    <property type="match status" value="1"/>
</dbReference>
<protein>
    <recommendedName>
        <fullName evidence="2">Negative regulator of flagellin synthesis</fullName>
    </recommendedName>
</protein>
<keyword evidence="4" id="KW-1005">Bacterial flagellum biogenesis</keyword>
<reference evidence="9" key="1">
    <citation type="submission" date="2016-10" db="EMBL/GenBank/DDBJ databases">
        <title>Sequence of Gallionella enrichment culture.</title>
        <authorList>
            <person name="Poehlein A."/>
            <person name="Muehling M."/>
            <person name="Daniel R."/>
        </authorList>
    </citation>
    <scope>NUCLEOTIDE SEQUENCE</scope>
</reference>
<evidence type="ECO:0000313" key="9">
    <source>
        <dbReference type="EMBL" id="OIQ73913.1"/>
    </source>
</evidence>
<sequence length="102" mass="10359">MKIDSSTRTNTLTGSGTPAARGAKPAPQAGSSSKAQDNVTLSSTSTQIQALAASINGASGFDTAKVNAIKQAISEGKFTINPSAIADKLIASTRELLAQPRQ</sequence>
<gene>
    <name evidence="9" type="ORF">GALL_444430</name>
</gene>
<keyword evidence="6" id="KW-0804">Transcription</keyword>
<dbReference type="Pfam" id="PF04316">
    <property type="entry name" value="FlgM"/>
    <property type="match status" value="1"/>
</dbReference>
<evidence type="ECO:0000256" key="5">
    <source>
        <dbReference type="ARBA" id="ARBA00023015"/>
    </source>
</evidence>
<evidence type="ECO:0000256" key="2">
    <source>
        <dbReference type="ARBA" id="ARBA00017823"/>
    </source>
</evidence>
<dbReference type="EMBL" id="MLJW01002692">
    <property type="protein sequence ID" value="OIQ73913.1"/>
    <property type="molecule type" value="Genomic_DNA"/>
</dbReference>
<feature type="compositionally biased region" description="Polar residues" evidence="7">
    <location>
        <begin position="1"/>
        <end position="16"/>
    </location>
</feature>
<evidence type="ECO:0000256" key="4">
    <source>
        <dbReference type="ARBA" id="ARBA00022795"/>
    </source>
</evidence>
<accession>A0A1J5PQY1</accession>
<evidence type="ECO:0000256" key="7">
    <source>
        <dbReference type="SAM" id="MobiDB-lite"/>
    </source>
</evidence>
<comment type="similarity">
    <text evidence="1">Belongs to the FlgM family.</text>
</comment>
<comment type="caution">
    <text evidence="9">The sequence shown here is derived from an EMBL/GenBank/DDBJ whole genome shotgun (WGS) entry which is preliminary data.</text>
</comment>
<dbReference type="GO" id="GO:0045892">
    <property type="term" value="P:negative regulation of DNA-templated transcription"/>
    <property type="evidence" value="ECO:0007669"/>
    <property type="project" value="InterPro"/>
</dbReference>
<evidence type="ECO:0000256" key="3">
    <source>
        <dbReference type="ARBA" id="ARBA00022491"/>
    </source>
</evidence>
<evidence type="ECO:0000256" key="6">
    <source>
        <dbReference type="ARBA" id="ARBA00023163"/>
    </source>
</evidence>
<feature type="domain" description="Anti-sigma-28 factor FlgM C-terminal" evidence="8">
    <location>
        <begin position="37"/>
        <end position="90"/>
    </location>
</feature>
<feature type="region of interest" description="Disordered" evidence="7">
    <location>
        <begin position="1"/>
        <end position="43"/>
    </location>
</feature>
<feature type="compositionally biased region" description="Polar residues" evidence="7">
    <location>
        <begin position="29"/>
        <end position="43"/>
    </location>
</feature>
<proteinExistence type="inferred from homology"/>
<keyword evidence="3" id="KW-0678">Repressor</keyword>
<name>A0A1J5PQY1_9ZZZZ</name>
<dbReference type="InterPro" id="IPR035890">
    <property type="entry name" value="Anti-sigma-28_factor_FlgM_sf"/>
</dbReference>
<evidence type="ECO:0000259" key="8">
    <source>
        <dbReference type="Pfam" id="PF04316"/>
    </source>
</evidence>
<dbReference type="NCBIfam" id="TIGR03824">
    <property type="entry name" value="FlgM_jcvi"/>
    <property type="match status" value="1"/>
</dbReference>